<dbReference type="Gene3D" id="1.10.287.1490">
    <property type="match status" value="2"/>
</dbReference>
<protein>
    <submittedName>
        <fullName evidence="3">Uncharacterized protein</fullName>
    </submittedName>
</protein>
<feature type="compositionally biased region" description="Polar residues" evidence="2">
    <location>
        <begin position="1263"/>
        <end position="1281"/>
    </location>
</feature>
<comment type="caution">
    <text evidence="3">The sequence shown here is derived from an EMBL/GenBank/DDBJ whole genome shotgun (WGS) entry which is preliminary data.</text>
</comment>
<feature type="coiled-coil region" evidence="1">
    <location>
        <begin position="737"/>
        <end position="841"/>
    </location>
</feature>
<feature type="compositionally biased region" description="Polar residues" evidence="2">
    <location>
        <begin position="1303"/>
        <end position="1314"/>
    </location>
</feature>
<dbReference type="Gene3D" id="1.20.5.1700">
    <property type="match status" value="1"/>
</dbReference>
<sequence length="1369" mass="152707">MQTKEQETALQKKLDEVNAQLSQWEQKFRDSEEERIKMSSSLAETVTACERLAETSKEKDSLLELATSSAKSLEGKLADLDRLKTEAEYERNAVLSQQEQLLTKLREENERELEEERRLSREMLDKAKVDMDSEVKKLTASLQTELAKIEELEKLVDSQLNTIKEKDVLWMTAETDANKLRQDLEQMRNEVSEQKLTISDLTAKLESTTLQLTSLSESKSSLESKFIEAEEMIARVDAAEREKDEMVKKLSETSLLLKDAQESLETLTVEHQSLKIAGQEAERKLLEVSSAVESMKLEYEVLTCQNQSLMAEVEKRSLELQTADQKSAGLESSLADEVSKLAAAEAHIKELEAAISSLKSDIAVMERVKSDLYVKTTELDTLRNEAADRCQKLADAETGCEAAQNECRQLRASVQSLEEDKKVLSQRILELECGSSTVKDVIQTLEEEKLAFLETIDDMQVEKKNVENKVDALGVSLAAKEEALRESSCDLEDVKSKLLLATEELQSLEVKVSSHKEKIQESERAYQALEDECSRLGKTVGALQADKEALSGKISEMELASKAMENSLESLKQEKIALQASLGSQLEHSEKTIISQHPTEEDFKDVDIANHVIHGETQVCIDPGIAHTGLLVNKKGSNVDEAESNNMHPVEKGEDRRPREQETDARLVAALTDNTDIRSHVGGYGIKMDLALKSPLEAVEQSKVALSKAQDLQAQVAVLTDDCCKLRVALCLANNRNSTLEVEKEQLKHEAEELVRELHSYSALLGRATDALGEKTTDGIELLRQVAELSAENDLLYKEIEKINVANLAVEAELSSTVACYAKMEARVADLCQEIQVMRLRVDTAVADTPKRSSLDIRRENMLSRPDEGAHSEHGTASHLTDMTLKVESRLASIVEEKAILEDSLNVLEEEHVLCRESSRLGSDPAVQMGVMRVELSRVTAEKEDMEATYRHTIESLHSQITELRCELEALTNKVQVKENEVANLRAETSSLTCCEQFLRTTLAQQEAELSLLTQRLVERNQQIGELTAHNSKFISDLQELRDEIQYSLGEVEYEFQKHVIDTEERLKVIENEKNMLQTEALQLNARMSAENAKFATMLAVLEQQVVGHRAKVETWIGDYNSLDSELLRMKNEVLKMKDLETFITKLQGDLVEEQKASSESKQEVLLLRRRLAEQAKKSNPFSWNSSSAIAAKPEARAHQPAPIIGTEMVLADEFVPRFAAQQKKRVALSTKDRMAARSKTSTSNQGHSASLRVLTESLPTPAVSSSAPGNVPQVSRSVSRLRSGALSIPTAQSVERSKRPALSSTHATAPTRQPLRSITNNLNSIETSRHATALVNPDPSGSRSVKVTGEHIPKLEVPARNNKRRRLA</sequence>
<organism evidence="3 4">
    <name type="scientific">Riccia fluitans</name>
    <dbReference type="NCBI Taxonomy" id="41844"/>
    <lineage>
        <taxon>Eukaryota</taxon>
        <taxon>Viridiplantae</taxon>
        <taxon>Streptophyta</taxon>
        <taxon>Embryophyta</taxon>
        <taxon>Marchantiophyta</taxon>
        <taxon>Marchantiopsida</taxon>
        <taxon>Marchantiidae</taxon>
        <taxon>Marchantiales</taxon>
        <taxon>Ricciaceae</taxon>
        <taxon>Riccia</taxon>
    </lineage>
</organism>
<dbReference type="EMBL" id="JBHFFA010000003">
    <property type="protein sequence ID" value="KAL2634281.1"/>
    <property type="molecule type" value="Genomic_DNA"/>
</dbReference>
<feature type="region of interest" description="Disordered" evidence="2">
    <location>
        <begin position="1334"/>
        <end position="1369"/>
    </location>
</feature>
<name>A0ABD1YUN8_9MARC</name>
<feature type="region of interest" description="Disordered" evidence="2">
    <location>
        <begin position="859"/>
        <end position="881"/>
    </location>
</feature>
<feature type="compositionally biased region" description="Basic and acidic residues" evidence="2">
    <location>
        <begin position="649"/>
        <end position="662"/>
    </location>
</feature>
<evidence type="ECO:0000313" key="3">
    <source>
        <dbReference type="EMBL" id="KAL2634281.1"/>
    </source>
</evidence>
<reference evidence="3 4" key="1">
    <citation type="submission" date="2024-09" db="EMBL/GenBank/DDBJ databases">
        <title>Chromosome-scale assembly of Riccia fluitans.</title>
        <authorList>
            <person name="Paukszto L."/>
            <person name="Sawicki J."/>
            <person name="Karawczyk K."/>
            <person name="Piernik-Szablinska J."/>
            <person name="Szczecinska M."/>
            <person name="Mazdziarz M."/>
        </authorList>
    </citation>
    <scope>NUCLEOTIDE SEQUENCE [LARGE SCALE GENOMIC DNA]</scope>
    <source>
        <strain evidence="3">Rf_01</strain>
        <tissue evidence="3">Aerial parts of the thallus</tissue>
    </source>
</reference>
<proteinExistence type="predicted"/>
<feature type="coiled-coil region" evidence="1">
    <location>
        <begin position="1060"/>
        <end position="1087"/>
    </location>
</feature>
<keyword evidence="4" id="KW-1185">Reference proteome</keyword>
<feature type="coiled-coil region" evidence="1">
    <location>
        <begin position="393"/>
        <end position="581"/>
    </location>
</feature>
<evidence type="ECO:0000256" key="2">
    <source>
        <dbReference type="SAM" id="MobiDB-lite"/>
    </source>
</evidence>
<dbReference type="Proteomes" id="UP001605036">
    <property type="component" value="Unassembled WGS sequence"/>
</dbReference>
<feature type="region of interest" description="Disordered" evidence="2">
    <location>
        <begin position="636"/>
        <end position="662"/>
    </location>
</feature>
<keyword evidence="1" id="KW-0175">Coiled coil</keyword>
<dbReference type="SUPFAM" id="SSF57997">
    <property type="entry name" value="Tropomyosin"/>
    <property type="match status" value="1"/>
</dbReference>
<evidence type="ECO:0000313" key="4">
    <source>
        <dbReference type="Proteomes" id="UP001605036"/>
    </source>
</evidence>
<feature type="compositionally biased region" description="Basic and acidic residues" evidence="2">
    <location>
        <begin position="859"/>
        <end position="876"/>
    </location>
</feature>
<feature type="region of interest" description="Disordered" evidence="2">
    <location>
        <begin position="1226"/>
        <end position="1314"/>
    </location>
</feature>
<gene>
    <name evidence="3" type="ORF">R1flu_005760</name>
</gene>
<dbReference type="PANTHER" id="PTHR23159">
    <property type="entry name" value="CENTROSOMAL PROTEIN 2"/>
    <property type="match status" value="1"/>
</dbReference>
<feature type="coiled-coil region" evidence="1">
    <location>
        <begin position="954"/>
        <end position="1023"/>
    </location>
</feature>
<dbReference type="PANTHER" id="PTHR23159:SF31">
    <property type="entry name" value="CENTROSOME-ASSOCIATED PROTEIN CEP250 ISOFORM X1"/>
    <property type="match status" value="1"/>
</dbReference>
<feature type="coiled-coil region" evidence="1">
    <location>
        <begin position="7"/>
        <end position="34"/>
    </location>
</feature>
<feature type="coiled-coil region" evidence="1">
    <location>
        <begin position="70"/>
        <end position="368"/>
    </location>
</feature>
<accession>A0ABD1YUN8</accession>
<feature type="compositionally biased region" description="Polar residues" evidence="2">
    <location>
        <begin position="1239"/>
        <end position="1249"/>
    </location>
</feature>
<evidence type="ECO:0000256" key="1">
    <source>
        <dbReference type="SAM" id="Coils"/>
    </source>
</evidence>